<reference evidence="1 2" key="1">
    <citation type="submission" date="2021-02" db="EMBL/GenBank/DDBJ databases">
        <title>Safari Cat Assemblies.</title>
        <authorList>
            <person name="Bredemeyer K.R."/>
            <person name="Murphy W.J."/>
        </authorList>
    </citation>
    <scope>NUCLEOTIDE SEQUENCE [LARGE SCALE GENOMIC DNA]</scope>
</reference>
<dbReference type="GeneTree" id="ENSGT01030000240068"/>
<name>A0ABI7XU46_FELCA</name>
<proteinExistence type="predicted"/>
<sequence length="55" mass="6464">MLRSQKDTAIALQWHLRGHRVHHLLGFLSLVIYLDFKRNTDPEMPEPIVLSLLWG</sequence>
<dbReference type="Ensembl" id="ENSFCTT00005037430.1">
    <property type="protein sequence ID" value="ENSFCTP00005026077.1"/>
    <property type="gene ID" value="ENSFCTG00005013196.1"/>
</dbReference>
<reference evidence="1" key="3">
    <citation type="submission" date="2025-09" db="UniProtKB">
        <authorList>
            <consortium name="Ensembl"/>
        </authorList>
    </citation>
    <scope>IDENTIFICATION</scope>
    <source>
        <strain evidence="1">breed Abyssinian</strain>
    </source>
</reference>
<accession>A0ABI7XU46</accession>
<evidence type="ECO:0008006" key="3">
    <source>
        <dbReference type="Google" id="ProtNLM"/>
    </source>
</evidence>
<dbReference type="Proteomes" id="UP000823872">
    <property type="component" value="Chromosome B1"/>
</dbReference>
<organism evidence="1 2">
    <name type="scientific">Felis catus</name>
    <name type="common">Cat</name>
    <name type="synonym">Felis silvestris catus</name>
    <dbReference type="NCBI Taxonomy" id="9685"/>
    <lineage>
        <taxon>Eukaryota</taxon>
        <taxon>Metazoa</taxon>
        <taxon>Chordata</taxon>
        <taxon>Craniata</taxon>
        <taxon>Vertebrata</taxon>
        <taxon>Euteleostomi</taxon>
        <taxon>Mammalia</taxon>
        <taxon>Eutheria</taxon>
        <taxon>Laurasiatheria</taxon>
        <taxon>Carnivora</taxon>
        <taxon>Feliformia</taxon>
        <taxon>Felidae</taxon>
        <taxon>Felinae</taxon>
        <taxon>Felis</taxon>
    </lineage>
</organism>
<evidence type="ECO:0000313" key="1">
    <source>
        <dbReference type="Ensembl" id="ENSFCTP00005026077.1"/>
    </source>
</evidence>
<reference evidence="1" key="2">
    <citation type="submission" date="2025-08" db="UniProtKB">
        <authorList>
            <consortium name="Ensembl"/>
        </authorList>
    </citation>
    <scope>IDENTIFICATION</scope>
    <source>
        <strain evidence="1">breed Abyssinian</strain>
    </source>
</reference>
<keyword evidence="2" id="KW-1185">Reference proteome</keyword>
<evidence type="ECO:0000313" key="2">
    <source>
        <dbReference type="Proteomes" id="UP000823872"/>
    </source>
</evidence>
<protein>
    <recommendedName>
        <fullName evidence="3">Translocase of outer membrane 7 kDa subunit homolog</fullName>
    </recommendedName>
</protein>